<evidence type="ECO:0000256" key="4">
    <source>
        <dbReference type="ARBA" id="ARBA00022970"/>
    </source>
</evidence>
<reference evidence="8" key="1">
    <citation type="submission" date="2018-09" db="EMBL/GenBank/DDBJ databases">
        <authorList>
            <person name="Zhu H."/>
        </authorList>
    </citation>
    <scope>NUCLEOTIDE SEQUENCE [LARGE SCALE GENOMIC DNA]</scope>
    <source>
        <strain evidence="8">K1R23-30</strain>
    </source>
</reference>
<sequence>MRITGFLRNTALLVLGSAFHLGAFAQGVTADDVLFGTTRAMSGPMASITHEVFTGAGAYLDHVNAQGGVHGRKIRLIALDDGYDPARAVANVKRLIEKDKVFALFGVTGAPTNMAIMPLLAEAGIPSIAPLTASEALRKPFNRYVFHVMCGIADEIDKIAEHLAIRGINKVGVVYVNNAFGQEGMALTERAFAAHKIAIVTKNGLESNSADTEEVSAYIAKSAPQAVFLLTIGKQTIDFVKAYNRQAPGAQYFGTSSMGLHIIGKALGKDGAGMVTTQATPFPYSATNNIVMEYQKIMTQRGLKYSFESMGGFLYAKFLVEGLRRAGRDLSRERYMHSLETMGKVDFDGYSINYSKTDHSGTRYVELMVLSRDGEIRR</sequence>
<proteinExistence type="inferred from homology"/>
<dbReference type="EMBL" id="QYUO01000002">
    <property type="protein sequence ID" value="RJF95722.1"/>
    <property type="molecule type" value="Genomic_DNA"/>
</dbReference>
<feature type="domain" description="Leucine-binding protein" evidence="6">
    <location>
        <begin position="37"/>
        <end position="374"/>
    </location>
</feature>
<gene>
    <name evidence="7" type="ORF">D3871_20295</name>
</gene>
<dbReference type="PANTHER" id="PTHR47235:SF1">
    <property type="entry name" value="BLR6548 PROTEIN"/>
    <property type="match status" value="1"/>
</dbReference>
<dbReference type="PANTHER" id="PTHR47235">
    <property type="entry name" value="BLR6548 PROTEIN"/>
    <property type="match status" value="1"/>
</dbReference>
<dbReference type="OrthoDB" id="9777352at2"/>
<dbReference type="InterPro" id="IPR028081">
    <property type="entry name" value="Leu-bd"/>
</dbReference>
<dbReference type="PRINTS" id="PR00337">
    <property type="entry name" value="LEUILEVALBP"/>
</dbReference>
<evidence type="ECO:0000256" key="5">
    <source>
        <dbReference type="SAM" id="SignalP"/>
    </source>
</evidence>
<protein>
    <submittedName>
        <fullName evidence="7">ABC transporter permease</fullName>
    </submittedName>
</protein>
<comment type="similarity">
    <text evidence="1">Belongs to the leucine-binding protein family.</text>
</comment>
<dbReference type="Proteomes" id="UP000265955">
    <property type="component" value="Unassembled WGS sequence"/>
</dbReference>
<keyword evidence="3 5" id="KW-0732">Signal</keyword>
<feature type="chain" id="PRO_5017320251" evidence="5">
    <location>
        <begin position="26"/>
        <end position="378"/>
    </location>
</feature>
<evidence type="ECO:0000256" key="1">
    <source>
        <dbReference type="ARBA" id="ARBA00010062"/>
    </source>
</evidence>
<accession>A0A3A3FQI5</accession>
<evidence type="ECO:0000256" key="2">
    <source>
        <dbReference type="ARBA" id="ARBA00022448"/>
    </source>
</evidence>
<evidence type="ECO:0000313" key="7">
    <source>
        <dbReference type="EMBL" id="RJF95722.1"/>
    </source>
</evidence>
<feature type="signal peptide" evidence="5">
    <location>
        <begin position="1"/>
        <end position="25"/>
    </location>
</feature>
<dbReference type="Gene3D" id="3.40.50.2300">
    <property type="match status" value="2"/>
</dbReference>
<dbReference type="Pfam" id="PF13458">
    <property type="entry name" value="Peripla_BP_6"/>
    <property type="match status" value="1"/>
</dbReference>
<keyword evidence="4" id="KW-0029">Amino-acid transport</keyword>
<evidence type="ECO:0000259" key="6">
    <source>
        <dbReference type="Pfam" id="PF13458"/>
    </source>
</evidence>
<comment type="caution">
    <text evidence="7">The sequence shown here is derived from an EMBL/GenBank/DDBJ whole genome shotgun (WGS) entry which is preliminary data.</text>
</comment>
<dbReference type="InterPro" id="IPR000709">
    <property type="entry name" value="Leu_Ile_Val-bd"/>
</dbReference>
<dbReference type="AlphaFoldDB" id="A0A3A3FQI5"/>
<name>A0A3A3FQI5_9BURK</name>
<keyword evidence="8" id="KW-1185">Reference proteome</keyword>
<dbReference type="CDD" id="cd06326">
    <property type="entry name" value="PBP1_ABC_ligand_binding-like"/>
    <property type="match status" value="1"/>
</dbReference>
<dbReference type="RefSeq" id="WP_119770869.1">
    <property type="nucleotide sequence ID" value="NZ_QYUO01000002.1"/>
</dbReference>
<dbReference type="GO" id="GO:0006865">
    <property type="term" value="P:amino acid transport"/>
    <property type="evidence" value="ECO:0007669"/>
    <property type="project" value="UniProtKB-KW"/>
</dbReference>
<evidence type="ECO:0000256" key="3">
    <source>
        <dbReference type="ARBA" id="ARBA00022729"/>
    </source>
</evidence>
<dbReference type="SUPFAM" id="SSF53822">
    <property type="entry name" value="Periplasmic binding protein-like I"/>
    <property type="match status" value="1"/>
</dbReference>
<keyword evidence="2" id="KW-0813">Transport</keyword>
<dbReference type="InterPro" id="IPR028082">
    <property type="entry name" value="Peripla_BP_I"/>
</dbReference>
<organism evidence="7 8">
    <name type="scientific">Noviherbaspirillum saxi</name>
    <dbReference type="NCBI Taxonomy" id="2320863"/>
    <lineage>
        <taxon>Bacteria</taxon>
        <taxon>Pseudomonadati</taxon>
        <taxon>Pseudomonadota</taxon>
        <taxon>Betaproteobacteria</taxon>
        <taxon>Burkholderiales</taxon>
        <taxon>Oxalobacteraceae</taxon>
        <taxon>Noviherbaspirillum</taxon>
    </lineage>
</organism>
<evidence type="ECO:0000313" key="8">
    <source>
        <dbReference type="Proteomes" id="UP000265955"/>
    </source>
</evidence>